<keyword evidence="21" id="KW-1185">Reference proteome</keyword>
<evidence type="ECO:0000313" key="21">
    <source>
        <dbReference type="Proteomes" id="UP000077202"/>
    </source>
</evidence>
<dbReference type="Gene3D" id="3.40.605.10">
    <property type="entry name" value="Aldehyde Dehydrogenase, Chain A, domain 1"/>
    <property type="match status" value="1"/>
</dbReference>
<feature type="compositionally biased region" description="Basic and acidic residues" evidence="18">
    <location>
        <begin position="1089"/>
        <end position="1098"/>
    </location>
</feature>
<dbReference type="InterPro" id="IPR016162">
    <property type="entry name" value="Ald_DH_N"/>
</dbReference>
<dbReference type="InterPro" id="IPR005878">
    <property type="entry name" value="Ribosom_uL1_bac-type"/>
</dbReference>
<dbReference type="GO" id="GO:0003735">
    <property type="term" value="F:structural constituent of ribosome"/>
    <property type="evidence" value="ECO:0007669"/>
    <property type="project" value="InterPro"/>
</dbReference>
<dbReference type="Gene3D" id="3.40.309.10">
    <property type="entry name" value="Aldehyde Dehydrogenase, Chain A, domain 2"/>
    <property type="match status" value="1"/>
</dbReference>
<evidence type="ECO:0000256" key="12">
    <source>
        <dbReference type="ARBA" id="ARBA00042646"/>
    </source>
</evidence>
<evidence type="ECO:0000256" key="13">
    <source>
        <dbReference type="ARBA" id="ARBA00043052"/>
    </source>
</evidence>
<evidence type="ECO:0000256" key="10">
    <source>
        <dbReference type="ARBA" id="ARBA00040853"/>
    </source>
</evidence>
<evidence type="ECO:0000256" key="18">
    <source>
        <dbReference type="SAM" id="MobiDB-lite"/>
    </source>
</evidence>
<dbReference type="InterPro" id="IPR016163">
    <property type="entry name" value="Ald_DH_C"/>
</dbReference>
<reference evidence="20" key="1">
    <citation type="submission" date="2016-03" db="EMBL/GenBank/DDBJ databases">
        <title>Mechanisms controlling the formation of the plant cell surface in tip-growing cells are functionally conserved among land plants.</title>
        <authorList>
            <person name="Honkanen S."/>
            <person name="Jones V.A."/>
            <person name="Morieri G."/>
            <person name="Champion C."/>
            <person name="Hetherington A.J."/>
            <person name="Kelly S."/>
            <person name="Saint-Marcoux D."/>
            <person name="Proust H."/>
            <person name="Prescott H."/>
            <person name="Dolan L."/>
        </authorList>
    </citation>
    <scope>NUCLEOTIDE SEQUENCE [LARGE SCALE GENOMIC DNA]</scope>
    <source>
        <tissue evidence="20">Whole gametophyte</tissue>
    </source>
</reference>
<evidence type="ECO:0000256" key="14">
    <source>
        <dbReference type="ARBA" id="ARBA00049186"/>
    </source>
</evidence>
<evidence type="ECO:0000256" key="17">
    <source>
        <dbReference type="RuleBase" id="RU003345"/>
    </source>
</evidence>
<dbReference type="InterPro" id="IPR029510">
    <property type="entry name" value="Ald_DH_CS_GLU"/>
</dbReference>
<feature type="region of interest" description="Disordered" evidence="18">
    <location>
        <begin position="607"/>
        <end position="626"/>
    </location>
</feature>
<evidence type="ECO:0000256" key="8">
    <source>
        <dbReference type="ARBA" id="ARBA00035205"/>
    </source>
</evidence>
<evidence type="ECO:0000256" key="15">
    <source>
        <dbReference type="ARBA" id="ARBA00082680"/>
    </source>
</evidence>
<keyword evidence="3" id="KW-0699">rRNA-binding</keyword>
<dbReference type="EMBL" id="LVLJ01000773">
    <property type="protein sequence ID" value="OAE32628.1"/>
    <property type="molecule type" value="Genomic_DNA"/>
</dbReference>
<dbReference type="GO" id="GO:0015934">
    <property type="term" value="C:large ribosomal subunit"/>
    <property type="evidence" value="ECO:0007669"/>
    <property type="project" value="InterPro"/>
</dbReference>
<evidence type="ECO:0000256" key="2">
    <source>
        <dbReference type="ARBA" id="ARBA00010531"/>
    </source>
</evidence>
<evidence type="ECO:0000256" key="4">
    <source>
        <dbReference type="ARBA" id="ARBA00022884"/>
    </source>
</evidence>
<dbReference type="FunFam" id="3.40.605.10:FF:000020">
    <property type="entry name" value="Aldehyde dehydrogenase"/>
    <property type="match status" value="1"/>
</dbReference>
<protein>
    <recommendedName>
        <fullName evidence="8">Large ribosomal subunit protein uL1c</fullName>
        <ecNumber evidence="9">1.2.1.9</ecNumber>
    </recommendedName>
    <alternativeName>
        <fullName evidence="15">CL1</fullName>
    </alternativeName>
    <alternativeName>
        <fullName evidence="11">Glyceraldehyde-3-phosphate dehydrogenase [NADP(+)]</fullName>
    </alternativeName>
    <alternativeName>
        <fullName evidence="10">NADP-dependent glyceraldehyde-3-phosphate dehydrogenase</fullName>
    </alternativeName>
    <alternativeName>
        <fullName evidence="12">Non-phosphorylating glyceraldehyde 3-phosphate dehydrogenase</fullName>
    </alternativeName>
    <alternativeName>
        <fullName evidence="13">Triosephosphate dehydrogenase</fullName>
    </alternativeName>
</protein>
<dbReference type="Gene3D" id="3.30.190.20">
    <property type="match status" value="1"/>
</dbReference>
<dbReference type="EC" id="1.2.1.9" evidence="9"/>
<evidence type="ECO:0000256" key="9">
    <source>
        <dbReference type="ARBA" id="ARBA00038980"/>
    </source>
</evidence>
<dbReference type="PANTHER" id="PTHR42991">
    <property type="entry name" value="ALDEHYDE DEHYDROGENASE"/>
    <property type="match status" value="1"/>
</dbReference>
<keyword evidence="6 17" id="KW-0560">Oxidoreductase</keyword>
<dbReference type="Pfam" id="PF00687">
    <property type="entry name" value="Ribosomal_L1"/>
    <property type="match status" value="1"/>
</dbReference>
<dbReference type="NCBIfam" id="TIGR01169">
    <property type="entry name" value="rplA_bact"/>
    <property type="match status" value="1"/>
</dbReference>
<dbReference type="PROSITE" id="PS00687">
    <property type="entry name" value="ALDEHYDE_DEHYDR_GLU"/>
    <property type="match status" value="1"/>
</dbReference>
<dbReference type="CDD" id="cd00403">
    <property type="entry name" value="Ribosomal_L1"/>
    <property type="match status" value="1"/>
</dbReference>
<dbReference type="InterPro" id="IPR016095">
    <property type="entry name" value="Ribosomal_uL1_3-a/b-sand"/>
</dbReference>
<dbReference type="AlphaFoldDB" id="A0A176WHA1"/>
<dbReference type="SUPFAM" id="SSF56808">
    <property type="entry name" value="Ribosomal protein L1"/>
    <property type="match status" value="1"/>
</dbReference>
<comment type="catalytic activity">
    <reaction evidence="14">
        <text>D-glyceraldehyde 3-phosphate + NADP(+) + H2O = (2R)-3-phosphoglycerate + NADPH + 2 H(+)</text>
        <dbReference type="Rhea" id="RHEA:14669"/>
        <dbReference type="ChEBI" id="CHEBI:15377"/>
        <dbReference type="ChEBI" id="CHEBI:15378"/>
        <dbReference type="ChEBI" id="CHEBI:57783"/>
        <dbReference type="ChEBI" id="CHEBI:58272"/>
        <dbReference type="ChEBI" id="CHEBI:58349"/>
        <dbReference type="ChEBI" id="CHEBI:59776"/>
        <dbReference type="EC" id="1.2.1.9"/>
    </reaction>
</comment>
<proteinExistence type="inferred from homology"/>
<dbReference type="InterPro" id="IPR023673">
    <property type="entry name" value="Ribosomal_uL1_CS"/>
</dbReference>
<gene>
    <name evidence="20" type="ORF">AXG93_3569s1030</name>
</gene>
<organism evidence="20 21">
    <name type="scientific">Marchantia polymorpha subsp. ruderalis</name>
    <dbReference type="NCBI Taxonomy" id="1480154"/>
    <lineage>
        <taxon>Eukaryota</taxon>
        <taxon>Viridiplantae</taxon>
        <taxon>Streptophyta</taxon>
        <taxon>Embryophyta</taxon>
        <taxon>Marchantiophyta</taxon>
        <taxon>Marchantiopsida</taxon>
        <taxon>Marchantiidae</taxon>
        <taxon>Marchantiales</taxon>
        <taxon>Marchantiaceae</taxon>
        <taxon>Marchantia</taxon>
    </lineage>
</organism>
<dbReference type="GO" id="GO:0008886">
    <property type="term" value="F:glyceraldehyde-3-phosphate dehydrogenase (NADP+) (non-phosphorylating) activity"/>
    <property type="evidence" value="ECO:0007669"/>
    <property type="project" value="UniProtKB-EC"/>
</dbReference>
<evidence type="ECO:0000256" key="16">
    <source>
        <dbReference type="PROSITE-ProRule" id="PRU10007"/>
    </source>
</evidence>
<sequence length="1201" mass="130571">MMRIQGRKALLLMQQQPTTYALLPTCSAIPSPLRSVGFGPGLGLGGRAQLKAKKVSLASPCLARVRAGIRDFGSAAKFEQVYKTSLNREIVREMGVERSPSEMENGHVQLYHLYIANAPRDSDREKYLEVENKFTGKVEAKVPLATPEDIEEAIQACVGAAPAMAAMPSYQRKAVLKKVVVELTNRAEEIAKVITMESGKAIKDARAEVQRSIDTFEVAAEEATRINGEHMPLDISARNKGLQGIVRKFPIGPVSMVSPWNFPLNLVAHKVAPAIAVGCPFVLKPSSRTPLSALILGQILAQCEELPKGAFSITPVSRTEADLFTTDERFKLLTFTGSGSAGWGMKARAGKKKVVMELGGNAPCIVEDLVPDLDGTISRLMIGGFYQCGQSCIHMQRLYVRDQIYDQVKEALLAAVKKYKVGDPMEEDTMMGPMISESAAEGVEKWIKDAVSMGGKLLIGGNRKGSFLYPTIIEDVPLEADARKEEIFGPVVLLYKYSKFKDAVDECNNTQYGLQSGVFTSDVNKAFYAFEHMEVGGVCLNDSPSMRVDSQPYGGVKDSGIQREGVKYAMDDMLETRAWDASGKEALENEDPLATLCDSLRLRSGAGAGTSLNPTREPTRARSFAQSDSSTAEHWIINLAMAALRHLLQRAAFVNLPHRSCSSTPIVAYKFPFLSKFTSGFSTHEPSDSLPVAGSPVVGAADGAVDQSVVEPDLNGEDGLSSFKPRVANLPEDLTPEQLSEISAVDGSSSLAKKFSQKEGQDEDVALPYFTKAAQVKGKEPMVLAEAIKELKAGAKARFDETVEVHVRLGIDTRRSDQMVRGAATLPHGTGKVVRVAVFAEGAAAQEAESAGADVVGADDLITMIQESGGKLNFDKCIATPSFMPRLGKVARILGPRGLMPNPKVGTVTNNVGEAVRAAKQGLVDFRADKSGIVHAGLGKVSFKDEALFANIAAFTGALLAAKPTGLKKILPSELSYIRVWASRKEWPTETKVGSRRVSHEKVLYIEIEVAVCPFDTILSTAPMGSEQSLSQLAAHPFVDGREKFEPRDSSFPSGLRNAWQNVRATTACSARQRVTDKPKVPIARVPFERKVRRKEDSGPSLDPHSYSSCRKESRMVPRNRIFDDDDDDRIASLVCSREFGAIDAFHLRRTSFTGFQGLRLAGRKWNFYLSSGKQVAPLRHLALVVVANLQRGKKKKEVDG</sequence>
<dbReference type="GO" id="GO:0006412">
    <property type="term" value="P:translation"/>
    <property type="evidence" value="ECO:0007669"/>
    <property type="project" value="InterPro"/>
</dbReference>
<evidence type="ECO:0000256" key="7">
    <source>
        <dbReference type="ARBA" id="ARBA00023274"/>
    </source>
</evidence>
<evidence type="ECO:0000256" key="5">
    <source>
        <dbReference type="ARBA" id="ARBA00022980"/>
    </source>
</evidence>
<comment type="similarity">
    <text evidence="1 17">Belongs to the aldehyde dehydrogenase family.</text>
</comment>
<dbReference type="Gene3D" id="3.40.50.790">
    <property type="match status" value="1"/>
</dbReference>
<evidence type="ECO:0000256" key="1">
    <source>
        <dbReference type="ARBA" id="ARBA00009986"/>
    </source>
</evidence>
<dbReference type="GO" id="GO:0019843">
    <property type="term" value="F:rRNA binding"/>
    <property type="evidence" value="ECO:0007669"/>
    <property type="project" value="UniProtKB-KW"/>
</dbReference>
<dbReference type="PROSITE" id="PS01199">
    <property type="entry name" value="RIBOSOMAL_L1"/>
    <property type="match status" value="1"/>
</dbReference>
<evidence type="ECO:0000256" key="6">
    <source>
        <dbReference type="ARBA" id="ARBA00023002"/>
    </source>
</evidence>
<keyword evidence="5" id="KW-0689">Ribosomal protein</keyword>
<comment type="similarity">
    <text evidence="2">Belongs to the universal ribosomal protein uL1 family.</text>
</comment>
<feature type="active site" evidence="16">
    <location>
        <position position="357"/>
    </location>
</feature>
<dbReference type="PANTHER" id="PTHR42991:SF1">
    <property type="entry name" value="ALDEHYDE DEHYDROGENASE"/>
    <property type="match status" value="1"/>
</dbReference>
<dbReference type="Proteomes" id="UP000077202">
    <property type="component" value="Unassembled WGS sequence"/>
</dbReference>
<evidence type="ECO:0000256" key="3">
    <source>
        <dbReference type="ARBA" id="ARBA00022730"/>
    </source>
</evidence>
<keyword evidence="7" id="KW-0687">Ribonucleoprotein</keyword>
<accession>A0A176WHA1</accession>
<keyword evidence="4" id="KW-0694">RNA-binding</keyword>
<evidence type="ECO:0000313" key="20">
    <source>
        <dbReference type="EMBL" id="OAE32628.1"/>
    </source>
</evidence>
<feature type="region of interest" description="Disordered" evidence="18">
    <location>
        <begin position="1089"/>
        <end position="1113"/>
    </location>
</feature>
<dbReference type="InterPro" id="IPR051020">
    <property type="entry name" value="ALDH-related_metabolic_enz"/>
</dbReference>
<dbReference type="Pfam" id="PF00171">
    <property type="entry name" value="Aldedh"/>
    <property type="match status" value="1"/>
</dbReference>
<dbReference type="CDD" id="cd07147">
    <property type="entry name" value="ALDH_F21_RNP123"/>
    <property type="match status" value="1"/>
</dbReference>
<dbReference type="InterPro" id="IPR023674">
    <property type="entry name" value="Ribosomal_uL1-like"/>
</dbReference>
<dbReference type="HAMAP" id="MF_01318_B">
    <property type="entry name" value="Ribosomal_uL1_B"/>
    <property type="match status" value="1"/>
</dbReference>
<dbReference type="GO" id="GO:0008911">
    <property type="term" value="F:lactaldehyde dehydrogenase (NAD+) activity"/>
    <property type="evidence" value="ECO:0007669"/>
    <property type="project" value="TreeGrafter"/>
</dbReference>
<dbReference type="InterPro" id="IPR016161">
    <property type="entry name" value="Ald_DH/histidinol_DH"/>
</dbReference>
<dbReference type="InterPro" id="IPR015590">
    <property type="entry name" value="Aldehyde_DH_dom"/>
</dbReference>
<dbReference type="SUPFAM" id="SSF53720">
    <property type="entry name" value="ALDH-like"/>
    <property type="match status" value="1"/>
</dbReference>
<comment type="caution">
    <text evidence="20">The sequence shown here is derived from an EMBL/GenBank/DDBJ whole genome shotgun (WGS) entry which is preliminary data.</text>
</comment>
<dbReference type="FunFam" id="3.40.50.790:FF:000001">
    <property type="entry name" value="50S ribosomal protein L1"/>
    <property type="match status" value="1"/>
</dbReference>
<evidence type="ECO:0000256" key="11">
    <source>
        <dbReference type="ARBA" id="ARBA00042470"/>
    </source>
</evidence>
<evidence type="ECO:0000259" key="19">
    <source>
        <dbReference type="Pfam" id="PF00171"/>
    </source>
</evidence>
<dbReference type="InterPro" id="IPR028364">
    <property type="entry name" value="Ribosomal_uL1/biogenesis"/>
</dbReference>
<feature type="domain" description="Aldehyde dehydrogenase" evidence="19">
    <location>
        <begin position="122"/>
        <end position="577"/>
    </location>
</feature>
<name>A0A176WHA1_MARPO</name>